<accession>A0ABY5DP61</accession>
<organism evidence="2 3">
    <name type="scientific">Paraconexibacter antarcticus</name>
    <dbReference type="NCBI Taxonomy" id="2949664"/>
    <lineage>
        <taxon>Bacteria</taxon>
        <taxon>Bacillati</taxon>
        <taxon>Actinomycetota</taxon>
        <taxon>Thermoleophilia</taxon>
        <taxon>Solirubrobacterales</taxon>
        <taxon>Paraconexibacteraceae</taxon>
        <taxon>Paraconexibacter</taxon>
    </lineage>
</organism>
<keyword evidence="3" id="KW-1185">Reference proteome</keyword>
<feature type="compositionally biased region" description="Low complexity" evidence="1">
    <location>
        <begin position="39"/>
        <end position="50"/>
    </location>
</feature>
<dbReference type="RefSeq" id="WP_254569966.1">
    <property type="nucleotide sequence ID" value="NZ_CP098502.1"/>
</dbReference>
<evidence type="ECO:0000313" key="2">
    <source>
        <dbReference type="EMBL" id="UTI63235.1"/>
    </source>
</evidence>
<feature type="region of interest" description="Disordered" evidence="1">
    <location>
        <begin position="1"/>
        <end position="50"/>
    </location>
</feature>
<name>A0ABY5DP61_9ACTN</name>
<evidence type="ECO:0000256" key="1">
    <source>
        <dbReference type="SAM" id="MobiDB-lite"/>
    </source>
</evidence>
<reference evidence="2 3" key="1">
    <citation type="submission" date="2022-06" db="EMBL/GenBank/DDBJ databases">
        <title>Paraconexibacter antarcticus.</title>
        <authorList>
            <person name="Kim C.S."/>
        </authorList>
    </citation>
    <scope>NUCLEOTIDE SEQUENCE [LARGE SCALE GENOMIC DNA]</scope>
    <source>
        <strain evidence="2 3">02-257</strain>
    </source>
</reference>
<feature type="compositionally biased region" description="Pro residues" evidence="1">
    <location>
        <begin position="19"/>
        <end position="29"/>
    </location>
</feature>
<protein>
    <submittedName>
        <fullName evidence="2">Uncharacterized protein</fullName>
    </submittedName>
</protein>
<gene>
    <name evidence="2" type="ORF">NBH00_17950</name>
</gene>
<proteinExistence type="predicted"/>
<sequence>MVTPNITELHRASAHPRPAATPPLAPSTPAPDRRITPPAVAARARAGASA</sequence>
<evidence type="ECO:0000313" key="3">
    <source>
        <dbReference type="Proteomes" id="UP001056035"/>
    </source>
</evidence>
<dbReference type="Proteomes" id="UP001056035">
    <property type="component" value="Chromosome"/>
</dbReference>
<dbReference type="EMBL" id="CP098502">
    <property type="protein sequence ID" value="UTI63235.1"/>
    <property type="molecule type" value="Genomic_DNA"/>
</dbReference>